<feature type="compositionally biased region" description="Polar residues" evidence="2">
    <location>
        <begin position="365"/>
        <end position="385"/>
    </location>
</feature>
<evidence type="ECO:0000313" key="3">
    <source>
        <dbReference type="EMBL" id="OHT12263.1"/>
    </source>
</evidence>
<evidence type="ECO:0000256" key="1">
    <source>
        <dbReference type="SAM" id="Coils"/>
    </source>
</evidence>
<organism evidence="3 4">
    <name type="scientific">Tritrichomonas foetus</name>
    <dbReference type="NCBI Taxonomy" id="1144522"/>
    <lineage>
        <taxon>Eukaryota</taxon>
        <taxon>Metamonada</taxon>
        <taxon>Parabasalia</taxon>
        <taxon>Tritrichomonadida</taxon>
        <taxon>Tritrichomonadidae</taxon>
        <taxon>Tritrichomonas</taxon>
    </lineage>
</organism>
<protein>
    <submittedName>
        <fullName evidence="3">Uncharacterized protein</fullName>
    </submittedName>
</protein>
<dbReference type="RefSeq" id="XP_068365399.1">
    <property type="nucleotide sequence ID" value="XM_068499961.1"/>
</dbReference>
<evidence type="ECO:0000313" key="4">
    <source>
        <dbReference type="Proteomes" id="UP000179807"/>
    </source>
</evidence>
<keyword evidence="4" id="KW-1185">Reference proteome</keyword>
<feature type="region of interest" description="Disordered" evidence="2">
    <location>
        <begin position="361"/>
        <end position="385"/>
    </location>
</feature>
<proteinExistence type="predicted"/>
<dbReference type="PANTHER" id="PTHR47026">
    <property type="entry name" value="PIGMENTOSA GTPASE REGULATOR-LIKE PROTEIN, PUTATIVE-RELATED"/>
    <property type="match status" value="1"/>
</dbReference>
<accession>A0A1J4KLS6</accession>
<feature type="coiled-coil region" evidence="1">
    <location>
        <begin position="185"/>
        <end position="241"/>
    </location>
</feature>
<name>A0A1J4KLS6_9EUKA</name>
<dbReference type="OrthoDB" id="10540852at2759"/>
<sequence>MKTKSYCNVKQKSPYFISYVPGMTGRDYRDILEMMLHGIDIALVDPDIFPHLDSTLSIYLEQYTEKKDELVLSKLEFYKKYIDELPRRQEIAALLSKEPPPPPVIIPALTPEQVDEEVDLILKTAKIKYFKPDELDLVLEGLRKKRAEFIADGNYLDAEKAEHFTKAVMSYGQLGYVEHLQGSKVVELQNKLKESRDQLQQKKMHWEELHSKLRESANRELKGLQRSHQKEIQELEDLYDQQPPPSVYKYSNVLLSMRRKEKAMLQSRRFAEAGKMKIDADNLEKIENEQQTQKWHELIALKIKNAKMKHEKALVGRKNYWKKEEITLVNQANKEVEKDERAILHLEKSLDVAKGAKNLAENMKNDSTNVKSTDSSGLPPLNQQRSSMTRAMAHRQRAILNHKIYTRVPRPKTQLQ</sequence>
<comment type="caution">
    <text evidence="3">The sequence shown here is derived from an EMBL/GenBank/DDBJ whole genome shotgun (WGS) entry which is preliminary data.</text>
</comment>
<dbReference type="PANTHER" id="PTHR47026:SF2">
    <property type="entry name" value="FLAGELLAR ASSOCIATED PROTEIN"/>
    <property type="match status" value="1"/>
</dbReference>
<dbReference type="Proteomes" id="UP000179807">
    <property type="component" value="Unassembled WGS sequence"/>
</dbReference>
<dbReference type="GeneID" id="94834665"/>
<reference evidence="3" key="1">
    <citation type="submission" date="2016-10" db="EMBL/GenBank/DDBJ databases">
        <authorList>
            <person name="Benchimol M."/>
            <person name="Almeida L.G."/>
            <person name="Vasconcelos A.T."/>
            <person name="Perreira-Neves A."/>
            <person name="Rosa I.A."/>
            <person name="Tasca T."/>
            <person name="Bogo M.R."/>
            <person name="de Souza W."/>
        </authorList>
    </citation>
    <scope>NUCLEOTIDE SEQUENCE [LARGE SCALE GENOMIC DNA]</scope>
    <source>
        <strain evidence="3">K</strain>
    </source>
</reference>
<evidence type="ECO:0000256" key="2">
    <source>
        <dbReference type="SAM" id="MobiDB-lite"/>
    </source>
</evidence>
<gene>
    <name evidence="3" type="ORF">TRFO_18079</name>
</gene>
<dbReference type="EMBL" id="MLAK01000568">
    <property type="protein sequence ID" value="OHT12263.1"/>
    <property type="molecule type" value="Genomic_DNA"/>
</dbReference>
<dbReference type="AlphaFoldDB" id="A0A1J4KLS6"/>
<keyword evidence="1" id="KW-0175">Coiled coil</keyword>
<dbReference type="VEuPathDB" id="TrichDB:TRFO_18079"/>